<accession>A0ABK0LL33</accession>
<dbReference type="Proteomes" id="UP000002494">
    <property type="component" value="Chromosome 1"/>
</dbReference>
<feature type="compositionally biased region" description="Basic and acidic residues" evidence="3">
    <location>
        <begin position="75"/>
        <end position="86"/>
    </location>
</feature>
<dbReference type="RGD" id="1588836">
    <property type="gene designation" value="Spaca6"/>
</dbReference>
<feature type="domain" description="Ig-like" evidence="4">
    <location>
        <begin position="166"/>
        <end position="252"/>
    </location>
</feature>
<evidence type="ECO:0000256" key="3">
    <source>
        <dbReference type="SAM" id="MobiDB-lite"/>
    </source>
</evidence>
<dbReference type="Gene3D" id="2.60.40.10">
    <property type="entry name" value="Immunoglobulins"/>
    <property type="match status" value="1"/>
</dbReference>
<dbReference type="Pfam" id="PF00047">
    <property type="entry name" value="ig"/>
    <property type="match status" value="1"/>
</dbReference>
<gene>
    <name evidence="5" type="primary">Spaca6</name>
</gene>
<dbReference type="InterPro" id="IPR003599">
    <property type="entry name" value="Ig_sub"/>
</dbReference>
<protein>
    <submittedName>
        <fullName evidence="5">Sperm acrosome associated 6</fullName>
    </submittedName>
</protein>
<dbReference type="PANTHER" id="PTHR37366:SF1">
    <property type="entry name" value="SPERM ACROSOME MEMBRANE-ASSOCIATED PROTEIN 6"/>
    <property type="match status" value="1"/>
</dbReference>
<evidence type="ECO:0000256" key="1">
    <source>
        <dbReference type="ARBA" id="ARBA00022729"/>
    </source>
</evidence>
<evidence type="ECO:0000256" key="2">
    <source>
        <dbReference type="ARBA" id="ARBA00023319"/>
    </source>
</evidence>
<feature type="compositionally biased region" description="Gly residues" evidence="3">
    <location>
        <begin position="55"/>
        <end position="73"/>
    </location>
</feature>
<reference evidence="5" key="3">
    <citation type="submission" date="2025-09" db="UniProtKB">
        <authorList>
            <consortium name="Ensembl"/>
        </authorList>
    </citation>
    <scope>IDENTIFICATION</scope>
    <source>
        <strain evidence="5">Brown Norway</strain>
    </source>
</reference>
<proteinExistence type="predicted"/>
<dbReference type="PROSITE" id="PS50835">
    <property type="entry name" value="IG_LIKE"/>
    <property type="match status" value="1"/>
</dbReference>
<keyword evidence="2" id="KW-0393">Immunoglobulin domain</keyword>
<reference evidence="5" key="2">
    <citation type="submission" date="2025-08" db="UniProtKB">
        <authorList>
            <consortium name="Ensembl"/>
        </authorList>
    </citation>
    <scope>IDENTIFICATION</scope>
    <source>
        <strain evidence="5">Brown Norway</strain>
    </source>
</reference>
<reference evidence="5" key="1">
    <citation type="submission" date="2024-01" db="EMBL/GenBank/DDBJ databases">
        <title>GRCr8: a new rat reference genome assembly contstructed from accurate long reads and long range scaffolding.</title>
        <authorList>
            <person name="Doris P.A."/>
            <person name="Kalbfleisch T."/>
            <person name="Li K."/>
            <person name="Howe K."/>
            <person name="Wood J."/>
        </authorList>
    </citation>
    <scope>NUCLEOTIDE SEQUENCE [LARGE SCALE GENOMIC DNA]</scope>
    <source>
        <strain evidence="5">Brown Norway</strain>
    </source>
</reference>
<feature type="region of interest" description="Disordered" evidence="3">
    <location>
        <begin position="1"/>
        <end position="101"/>
    </location>
</feature>
<dbReference type="SMART" id="SM00409">
    <property type="entry name" value="IG"/>
    <property type="match status" value="1"/>
</dbReference>
<evidence type="ECO:0000259" key="4">
    <source>
        <dbReference type="PROSITE" id="PS50835"/>
    </source>
</evidence>
<dbReference type="InterPro" id="IPR007110">
    <property type="entry name" value="Ig-like_dom"/>
</dbReference>
<dbReference type="GeneTree" id="ENSGT00390000009010"/>
<evidence type="ECO:0000313" key="5">
    <source>
        <dbReference type="Ensembl" id="ENSRNOP00000111659.1"/>
    </source>
</evidence>
<dbReference type="SUPFAM" id="SSF48726">
    <property type="entry name" value="Immunoglobulin"/>
    <property type="match status" value="1"/>
</dbReference>
<dbReference type="CDD" id="cd00096">
    <property type="entry name" value="Ig"/>
    <property type="match status" value="1"/>
</dbReference>
<dbReference type="PANTHER" id="PTHR37366">
    <property type="entry name" value="SPERM ACROSOME MEMBRANE-ASSOCIATED PROTEIN 6"/>
    <property type="match status" value="1"/>
</dbReference>
<dbReference type="InterPro" id="IPR034549">
    <property type="entry name" value="SPACA6"/>
</dbReference>
<dbReference type="Ensembl" id="ENSRNOT00000137994.1">
    <property type="protein sequence ID" value="ENSRNOP00000111659.1"/>
    <property type="gene ID" value="ENSRNOG00000039076.5"/>
</dbReference>
<dbReference type="InterPro" id="IPR013151">
    <property type="entry name" value="Immunoglobulin_dom"/>
</dbReference>
<sequence>FPWTQASFRAGGVGGSQAELGWAVGRGPAGAPRGGGRSEATLPAGSRAGEPGRSVPGGGTGRRPQATGGGGWQGWREEEERPRAAVEGEDGEAGAGAGAGGGHWVPATLELRSGSFWKAFTSAAAKLKRTIEHLKKAQDCIPPCGVQEAARRFHCWGCFSTICDLPLDCPVQDMLVNRGDQALFSCIVAFQLPESEVTYSWKYAGGGVRTQDVSYFRDLPGSHGYLARIRPVQPRHSGTFSCVILHDQRPLARLYFYLNVTGPPPPEETELQVTFREVMRWTPREAEMIQPWRPSLGELLTRPQALTPGNLLLLAAAAALGSASVTVLVW</sequence>
<keyword evidence="6" id="KW-1185">Reference proteome</keyword>
<organism evidence="5 6">
    <name type="scientific">Rattus norvegicus</name>
    <name type="common">Rat</name>
    <dbReference type="NCBI Taxonomy" id="10116"/>
    <lineage>
        <taxon>Eukaryota</taxon>
        <taxon>Metazoa</taxon>
        <taxon>Chordata</taxon>
        <taxon>Craniata</taxon>
        <taxon>Vertebrata</taxon>
        <taxon>Euteleostomi</taxon>
        <taxon>Mammalia</taxon>
        <taxon>Eutheria</taxon>
        <taxon>Euarchontoglires</taxon>
        <taxon>Glires</taxon>
        <taxon>Rodentia</taxon>
        <taxon>Myomorpha</taxon>
        <taxon>Muroidea</taxon>
        <taxon>Muridae</taxon>
        <taxon>Murinae</taxon>
        <taxon>Rattus</taxon>
    </lineage>
</organism>
<dbReference type="InterPro" id="IPR013783">
    <property type="entry name" value="Ig-like_fold"/>
</dbReference>
<evidence type="ECO:0000313" key="6">
    <source>
        <dbReference type="Proteomes" id="UP000002494"/>
    </source>
</evidence>
<name>A0ABK0LL33_RAT</name>
<dbReference type="InterPro" id="IPR036179">
    <property type="entry name" value="Ig-like_dom_sf"/>
</dbReference>
<keyword evidence="1" id="KW-0732">Signal</keyword>